<keyword evidence="2 5" id="KW-0489">Methyltransferase</keyword>
<sequence>MIDYDAESDCYDATRGGEPRAVAAATSIERLLPHTARVVVDVGCGSGIVTRHLAGQQRLVIGVDRSAGMIRLASRRLPRRTVLGDATVLPIRSSTADVVLMIWVLHLLRDPEPVLAEGARVLRSGGVLITTVDKNDAPFRAPSDFADVTAAARRELVPQASDHHDRILRLAADHDLQPLDEATFVGIGQGRSPRQWREHIAGGHVAWCQGTDRARIADLCSAISSLSNQETARPDPIYSLVALERRR</sequence>
<evidence type="ECO:0000313" key="5">
    <source>
        <dbReference type="EMBL" id="RSD16361.1"/>
    </source>
</evidence>
<dbReference type="GO" id="GO:0032259">
    <property type="term" value="P:methylation"/>
    <property type="evidence" value="ECO:0007669"/>
    <property type="project" value="UniProtKB-KW"/>
</dbReference>
<dbReference type="AlphaFoldDB" id="A0A3R9ER18"/>
<dbReference type="InterPro" id="IPR051052">
    <property type="entry name" value="Diverse_substrate_MTase"/>
</dbReference>
<dbReference type="SUPFAM" id="SSF53335">
    <property type="entry name" value="S-adenosyl-L-methionine-dependent methyltransferases"/>
    <property type="match status" value="1"/>
</dbReference>
<keyword evidence="6" id="KW-1185">Reference proteome</keyword>
<dbReference type="Proteomes" id="UP000267081">
    <property type="component" value="Unassembled WGS sequence"/>
</dbReference>
<dbReference type="Gene3D" id="3.40.50.150">
    <property type="entry name" value="Vaccinia Virus protein VP39"/>
    <property type="match status" value="1"/>
</dbReference>
<protein>
    <submittedName>
        <fullName evidence="5">Class I SAM-dependent methyltransferase</fullName>
    </submittedName>
</protein>
<reference evidence="5 6" key="1">
    <citation type="submission" date="2018-12" db="EMBL/GenBank/DDBJ databases">
        <title>Amycolatopsis eburnea sp. nov. actinomycete associate with arbuscular mycorrhiza fungal spore.</title>
        <authorList>
            <person name="Lumyong S."/>
            <person name="Chaiya L."/>
        </authorList>
    </citation>
    <scope>NUCLEOTIDE SEQUENCE [LARGE SCALE GENOMIC DNA]</scope>
    <source>
        <strain evidence="5 6">GLM-1</strain>
    </source>
</reference>
<dbReference type="EMBL" id="RSEC01000048">
    <property type="protein sequence ID" value="RSD16361.1"/>
    <property type="molecule type" value="Genomic_DNA"/>
</dbReference>
<proteinExistence type="inferred from homology"/>
<evidence type="ECO:0000256" key="3">
    <source>
        <dbReference type="ARBA" id="ARBA00022679"/>
    </source>
</evidence>
<organism evidence="5 6">
    <name type="scientific">Amycolatopsis eburnea</name>
    <dbReference type="NCBI Taxonomy" id="2267691"/>
    <lineage>
        <taxon>Bacteria</taxon>
        <taxon>Bacillati</taxon>
        <taxon>Actinomycetota</taxon>
        <taxon>Actinomycetes</taxon>
        <taxon>Pseudonocardiales</taxon>
        <taxon>Pseudonocardiaceae</taxon>
        <taxon>Amycolatopsis</taxon>
    </lineage>
</organism>
<dbReference type="OrthoDB" id="9797252at2"/>
<dbReference type="PANTHER" id="PTHR44942:SF4">
    <property type="entry name" value="METHYLTRANSFERASE TYPE 11 DOMAIN-CONTAINING PROTEIN"/>
    <property type="match status" value="1"/>
</dbReference>
<dbReference type="PANTHER" id="PTHR44942">
    <property type="entry name" value="METHYLTRANSF_11 DOMAIN-CONTAINING PROTEIN"/>
    <property type="match status" value="1"/>
</dbReference>
<dbReference type="CDD" id="cd02440">
    <property type="entry name" value="AdoMet_MTases"/>
    <property type="match status" value="1"/>
</dbReference>
<accession>A0A3R9ER18</accession>
<dbReference type="RefSeq" id="WP_125311254.1">
    <property type="nucleotide sequence ID" value="NZ_RSEC01000048.1"/>
</dbReference>
<evidence type="ECO:0000313" key="6">
    <source>
        <dbReference type="Proteomes" id="UP000267081"/>
    </source>
</evidence>
<dbReference type="Pfam" id="PF08241">
    <property type="entry name" value="Methyltransf_11"/>
    <property type="match status" value="1"/>
</dbReference>
<comment type="caution">
    <text evidence="5">The sequence shown here is derived from an EMBL/GenBank/DDBJ whole genome shotgun (WGS) entry which is preliminary data.</text>
</comment>
<name>A0A3R9ER18_9PSEU</name>
<evidence type="ECO:0000256" key="2">
    <source>
        <dbReference type="ARBA" id="ARBA00022603"/>
    </source>
</evidence>
<comment type="similarity">
    <text evidence="1">Belongs to the methyltransferase superfamily.</text>
</comment>
<keyword evidence="3 5" id="KW-0808">Transferase</keyword>
<evidence type="ECO:0000256" key="1">
    <source>
        <dbReference type="ARBA" id="ARBA00008361"/>
    </source>
</evidence>
<dbReference type="InterPro" id="IPR029063">
    <property type="entry name" value="SAM-dependent_MTases_sf"/>
</dbReference>
<dbReference type="InterPro" id="IPR013216">
    <property type="entry name" value="Methyltransf_11"/>
</dbReference>
<dbReference type="GO" id="GO:0008757">
    <property type="term" value="F:S-adenosylmethionine-dependent methyltransferase activity"/>
    <property type="evidence" value="ECO:0007669"/>
    <property type="project" value="InterPro"/>
</dbReference>
<evidence type="ECO:0000259" key="4">
    <source>
        <dbReference type="Pfam" id="PF08241"/>
    </source>
</evidence>
<gene>
    <name evidence="5" type="ORF">EIY87_22175</name>
</gene>
<feature type="domain" description="Methyltransferase type 11" evidence="4">
    <location>
        <begin position="40"/>
        <end position="129"/>
    </location>
</feature>